<sequence length="74" mass="7929">MAMCEKMDTRSLEEAGSSGCLCLEASGNRLQHECMACLLSTAMPHAMQESAADTHTTPIEDSRQPACQQQRAAG</sequence>
<dbReference type="EMBL" id="SRQM01000007">
    <property type="protein sequence ID" value="KAG6123369.1"/>
    <property type="molecule type" value="Genomic_DNA"/>
</dbReference>
<reference evidence="2 3" key="1">
    <citation type="journal article" date="2020" name="bioRxiv">
        <title>Whole genome comparisons of ergot fungi reveals the divergence and evolution of species within the genus Claviceps are the result of varying mechanisms driving genome evolution and host range expansion.</title>
        <authorList>
            <person name="Wyka S.A."/>
            <person name="Mondo S.J."/>
            <person name="Liu M."/>
            <person name="Dettman J."/>
            <person name="Nalam V."/>
            <person name="Broders K.D."/>
        </authorList>
    </citation>
    <scope>NUCLEOTIDE SEQUENCE [LARGE SCALE GENOMIC DNA]</scope>
    <source>
        <strain evidence="2 3">LM576</strain>
    </source>
</reference>
<evidence type="ECO:0000256" key="1">
    <source>
        <dbReference type="SAM" id="MobiDB-lite"/>
    </source>
</evidence>
<gene>
    <name evidence="2" type="ORF">E4U13_007285</name>
</gene>
<proteinExistence type="predicted"/>
<name>A0A9P7TY86_9HYPO</name>
<feature type="compositionally biased region" description="Polar residues" evidence="1">
    <location>
        <begin position="64"/>
        <end position="74"/>
    </location>
</feature>
<comment type="caution">
    <text evidence="2">The sequence shown here is derived from an EMBL/GenBank/DDBJ whole genome shotgun (WGS) entry which is preliminary data.</text>
</comment>
<organism evidence="2 3">
    <name type="scientific">Claviceps humidiphila</name>
    <dbReference type="NCBI Taxonomy" id="1294629"/>
    <lineage>
        <taxon>Eukaryota</taxon>
        <taxon>Fungi</taxon>
        <taxon>Dikarya</taxon>
        <taxon>Ascomycota</taxon>
        <taxon>Pezizomycotina</taxon>
        <taxon>Sordariomycetes</taxon>
        <taxon>Hypocreomycetidae</taxon>
        <taxon>Hypocreales</taxon>
        <taxon>Clavicipitaceae</taxon>
        <taxon>Claviceps</taxon>
    </lineage>
</organism>
<evidence type="ECO:0000313" key="3">
    <source>
        <dbReference type="Proteomes" id="UP000732380"/>
    </source>
</evidence>
<protein>
    <submittedName>
        <fullName evidence="2">Uncharacterized protein</fullName>
    </submittedName>
</protein>
<feature type="region of interest" description="Disordered" evidence="1">
    <location>
        <begin position="47"/>
        <end position="74"/>
    </location>
</feature>
<keyword evidence="3" id="KW-1185">Reference proteome</keyword>
<accession>A0A9P7TY86</accession>
<dbReference type="Proteomes" id="UP000732380">
    <property type="component" value="Unassembled WGS sequence"/>
</dbReference>
<evidence type="ECO:0000313" key="2">
    <source>
        <dbReference type="EMBL" id="KAG6123369.1"/>
    </source>
</evidence>
<dbReference type="AlphaFoldDB" id="A0A9P7TY86"/>